<comment type="caution">
    <text evidence="1">The sequence shown here is derived from an EMBL/GenBank/DDBJ whole genome shotgun (WGS) entry which is preliminary data.</text>
</comment>
<evidence type="ECO:0000313" key="2">
    <source>
        <dbReference type="Proteomes" id="UP000324800"/>
    </source>
</evidence>
<reference evidence="1 2" key="1">
    <citation type="submission" date="2019-03" db="EMBL/GenBank/DDBJ databases">
        <title>Single cell metagenomics reveals metabolic interactions within the superorganism composed of flagellate Streblomastix strix and complex community of Bacteroidetes bacteria on its surface.</title>
        <authorList>
            <person name="Treitli S.C."/>
            <person name="Kolisko M."/>
            <person name="Husnik F."/>
            <person name="Keeling P."/>
            <person name="Hampl V."/>
        </authorList>
    </citation>
    <scope>NUCLEOTIDE SEQUENCE [LARGE SCALE GENOMIC DNA]</scope>
    <source>
        <strain evidence="1">ST1C</strain>
    </source>
</reference>
<dbReference type="Proteomes" id="UP000324800">
    <property type="component" value="Unassembled WGS sequence"/>
</dbReference>
<name>A0A5J4TGI7_9EUKA</name>
<protein>
    <recommendedName>
        <fullName evidence="3">Integrase catalytic domain-containing protein</fullName>
    </recommendedName>
</protein>
<sequence length="114" mass="12686">MSEVISNRVGISGINTKTIVLKNQACAPLLGDGEKGFNGNILKTFCQENNITSFFTDSKFTNHNRVVDSVIRTIRNGFGNDSEKFANNDLMQQMNKLIPIMILKGFTQDNSKIN</sequence>
<feature type="non-terminal residue" evidence="1">
    <location>
        <position position="114"/>
    </location>
</feature>
<evidence type="ECO:0008006" key="3">
    <source>
        <dbReference type="Google" id="ProtNLM"/>
    </source>
</evidence>
<evidence type="ECO:0000313" key="1">
    <source>
        <dbReference type="EMBL" id="KAA6357307.1"/>
    </source>
</evidence>
<dbReference type="EMBL" id="SNRW01031620">
    <property type="protein sequence ID" value="KAA6357307.1"/>
    <property type="molecule type" value="Genomic_DNA"/>
</dbReference>
<accession>A0A5J4TGI7</accession>
<proteinExistence type="predicted"/>
<dbReference type="AlphaFoldDB" id="A0A5J4TGI7"/>
<dbReference type="OrthoDB" id="6343797at2759"/>
<gene>
    <name evidence="1" type="ORF">EZS28_047166</name>
</gene>
<organism evidence="1 2">
    <name type="scientific">Streblomastix strix</name>
    <dbReference type="NCBI Taxonomy" id="222440"/>
    <lineage>
        <taxon>Eukaryota</taxon>
        <taxon>Metamonada</taxon>
        <taxon>Preaxostyla</taxon>
        <taxon>Oxymonadida</taxon>
        <taxon>Streblomastigidae</taxon>
        <taxon>Streblomastix</taxon>
    </lineage>
</organism>